<evidence type="ECO:0000259" key="4">
    <source>
        <dbReference type="Pfam" id="PF24595"/>
    </source>
</evidence>
<evidence type="ECO:0000256" key="1">
    <source>
        <dbReference type="ARBA" id="ARBA00022729"/>
    </source>
</evidence>
<dbReference type="AlphaFoldDB" id="A0A1G9AJD9"/>
<dbReference type="RefSeq" id="WP_091397129.1">
    <property type="nucleotide sequence ID" value="NZ_BKAI01000007.1"/>
</dbReference>
<dbReference type="Pfam" id="PF24595">
    <property type="entry name" value="DUF7619"/>
    <property type="match status" value="1"/>
</dbReference>
<keyword evidence="6" id="KW-1185">Reference proteome</keyword>
<organism evidence="5 6">
    <name type="scientific">Flavobacterium noncentrifugens</name>
    <dbReference type="NCBI Taxonomy" id="1128970"/>
    <lineage>
        <taxon>Bacteria</taxon>
        <taxon>Pseudomonadati</taxon>
        <taxon>Bacteroidota</taxon>
        <taxon>Flavobacteriia</taxon>
        <taxon>Flavobacteriales</taxon>
        <taxon>Flavobacteriaceae</taxon>
        <taxon>Flavobacterium</taxon>
    </lineage>
</organism>
<dbReference type="OrthoDB" id="1110367at2"/>
<accession>A0A1G9AJD9</accession>
<dbReference type="STRING" id="1128970.SAMN04487935_2930"/>
<sequence length="777" mass="84587">MKLKYFFRVLFFACMLFMQGFVSAQPILLVHNDRVVFENGNIGQISTTNVLDNDIHNEEPATLSNVTLVQIGTENPNINLSPDGSIILSQATIPNGRYRLKYQICDILIPFLCNIGTVTVFIGDCAAPEFQVSATTPTCPENFSSVIISGLPQGRITSLQYTINGSAVQTIASSPNGTVFFSASASSLLEFEYTDAVTGCRSEIVSLQIANPSCPDLGMELNGNYSDFNNDGLLNAGDTVNYQMTIVNRTNINCTMVTATSISMNIIGSFIDLLPAGTSNNSAYSGIHVITQREIDNGYINGFILLSGRNLNRTTQSVIPYSYQLTSSGMMTFNAFLDTNNNNVKDASEVDFSRGGFQYDTNNSMHNITSGAHLSLQDNNLSNTYNVGFVVDGDVAANYTISPAAYFNVSVPASGISNYNFAVHASPYTDVSTKIYAYTQPRPGFRYVNEVLFTNNSPVTLSSGNLLFTKDPLLTITDISAPDAIRTETGFSLSFSDLQPFETRQVRVTCQVPVMPTVNLGDQLTNTVTANLPAGDINTSNNNDSLTMTVIGAYDPNNKMESHGGKILHAAFGADDYLTYTIRFENTGTAHAINVKVEDMLDEKLDPASVKMTATSSNCFLDRVDNKLTWTFAAINLPPSVENTDVGKGYIAFQVKPKPGFAIGDIIPNTAEIYFDFNPAIVTDICTTEFVSALAAADFDSFGFSSYPNPVQDNWTIFSDKQLIDSVQFYDVSGKIIHSETVKNIKTTIDLSFLSNGLYFAKVISDGKSKTFKLIKA</sequence>
<keyword evidence="1 2" id="KW-0732">Signal</keyword>
<dbReference type="Pfam" id="PF18962">
    <property type="entry name" value="Por_Secre_tail"/>
    <property type="match status" value="1"/>
</dbReference>
<dbReference type="InterPro" id="IPR055353">
    <property type="entry name" value="DUF7619"/>
</dbReference>
<feature type="chain" id="PRO_5011718752" evidence="2">
    <location>
        <begin position="25"/>
        <end position="777"/>
    </location>
</feature>
<proteinExistence type="predicted"/>
<feature type="domain" description="DUF7619" evidence="4">
    <location>
        <begin position="555"/>
        <end position="688"/>
    </location>
</feature>
<gene>
    <name evidence="5" type="ORF">SAMN04487935_2930</name>
</gene>
<dbReference type="Gene3D" id="2.60.40.740">
    <property type="match status" value="1"/>
</dbReference>
<evidence type="ECO:0000256" key="2">
    <source>
        <dbReference type="SAM" id="SignalP"/>
    </source>
</evidence>
<dbReference type="InterPro" id="IPR026444">
    <property type="entry name" value="Secre_tail"/>
</dbReference>
<evidence type="ECO:0000313" key="5">
    <source>
        <dbReference type="EMBL" id="SDK27486.1"/>
    </source>
</evidence>
<feature type="domain" description="Secretion system C-terminal sorting" evidence="3">
    <location>
        <begin position="707"/>
        <end position="775"/>
    </location>
</feature>
<feature type="signal peptide" evidence="2">
    <location>
        <begin position="1"/>
        <end position="24"/>
    </location>
</feature>
<dbReference type="NCBIfam" id="TIGR01451">
    <property type="entry name" value="B_ant_repeat"/>
    <property type="match status" value="1"/>
</dbReference>
<dbReference type="NCBIfam" id="TIGR04183">
    <property type="entry name" value="Por_Secre_tail"/>
    <property type="match status" value="1"/>
</dbReference>
<dbReference type="EMBL" id="FNEZ01000005">
    <property type="protein sequence ID" value="SDK27486.1"/>
    <property type="molecule type" value="Genomic_DNA"/>
</dbReference>
<dbReference type="InterPro" id="IPR047589">
    <property type="entry name" value="DUF11_rpt"/>
</dbReference>
<evidence type="ECO:0000259" key="3">
    <source>
        <dbReference type="Pfam" id="PF18962"/>
    </source>
</evidence>
<name>A0A1G9AJD9_9FLAO</name>
<reference evidence="5 6" key="1">
    <citation type="submission" date="2016-10" db="EMBL/GenBank/DDBJ databases">
        <authorList>
            <person name="de Groot N.N."/>
        </authorList>
    </citation>
    <scope>NUCLEOTIDE SEQUENCE [LARGE SCALE GENOMIC DNA]</scope>
    <source>
        <strain evidence="5 6">CGMCC 1.10076</strain>
    </source>
</reference>
<evidence type="ECO:0000313" key="6">
    <source>
        <dbReference type="Proteomes" id="UP000199580"/>
    </source>
</evidence>
<protein>
    <submittedName>
        <fullName evidence="5">Conserved repeat domain-containing protein/Por secretion system C-terminal sorting domain-containing protein</fullName>
    </submittedName>
</protein>
<dbReference type="Proteomes" id="UP000199580">
    <property type="component" value="Unassembled WGS sequence"/>
</dbReference>